<comment type="caution">
    <text evidence="1">The sequence shown here is derived from an EMBL/GenBank/DDBJ whole genome shotgun (WGS) entry which is preliminary data.</text>
</comment>
<sequence>MSLVLKFPTYLSRLYYPDHRYTVAPYDFDCMEIQTTTMKIQFLSPSQCGDHRYMRNVPKSTDERAASDWRAQGYSSIYHAGRQTWDDITVANGNGSVIWSN</sequence>
<reference evidence="1" key="1">
    <citation type="submission" date="2020-08" db="EMBL/GenBank/DDBJ databases">
        <title>Multicomponent nature underlies the extraordinary mechanical properties of spider dragline silk.</title>
        <authorList>
            <person name="Kono N."/>
            <person name="Nakamura H."/>
            <person name="Mori M."/>
            <person name="Yoshida Y."/>
            <person name="Ohtoshi R."/>
            <person name="Malay A.D."/>
            <person name="Moran D.A.P."/>
            <person name="Tomita M."/>
            <person name="Numata K."/>
            <person name="Arakawa K."/>
        </authorList>
    </citation>
    <scope>NUCLEOTIDE SEQUENCE</scope>
</reference>
<dbReference type="AlphaFoldDB" id="A0A8X6W3E6"/>
<accession>A0A8X6W3E6</accession>
<proteinExistence type="predicted"/>
<organism evidence="1 2">
    <name type="scientific">Trichonephila clavipes</name>
    <name type="common">Golden silk orbweaver</name>
    <name type="synonym">Nephila clavipes</name>
    <dbReference type="NCBI Taxonomy" id="2585209"/>
    <lineage>
        <taxon>Eukaryota</taxon>
        <taxon>Metazoa</taxon>
        <taxon>Ecdysozoa</taxon>
        <taxon>Arthropoda</taxon>
        <taxon>Chelicerata</taxon>
        <taxon>Arachnida</taxon>
        <taxon>Araneae</taxon>
        <taxon>Araneomorphae</taxon>
        <taxon>Entelegynae</taxon>
        <taxon>Araneoidea</taxon>
        <taxon>Nephilidae</taxon>
        <taxon>Trichonephila</taxon>
    </lineage>
</organism>
<keyword evidence="2" id="KW-1185">Reference proteome</keyword>
<name>A0A8X6W3E6_TRICX</name>
<evidence type="ECO:0000313" key="1">
    <source>
        <dbReference type="EMBL" id="GFY27325.1"/>
    </source>
</evidence>
<dbReference type="EMBL" id="BMAU01021379">
    <property type="protein sequence ID" value="GFY27325.1"/>
    <property type="molecule type" value="Genomic_DNA"/>
</dbReference>
<evidence type="ECO:0000313" key="2">
    <source>
        <dbReference type="Proteomes" id="UP000887159"/>
    </source>
</evidence>
<protein>
    <submittedName>
        <fullName evidence="1">Uncharacterized protein</fullName>
    </submittedName>
</protein>
<dbReference type="Proteomes" id="UP000887159">
    <property type="component" value="Unassembled WGS sequence"/>
</dbReference>
<gene>
    <name evidence="1" type="ORF">TNCV_2069451</name>
</gene>